<dbReference type="GO" id="GO:0015267">
    <property type="term" value="F:channel activity"/>
    <property type="evidence" value="ECO:0007669"/>
    <property type="project" value="TreeGrafter"/>
</dbReference>
<keyword evidence="3 7" id="KW-0812">Transmembrane</keyword>
<dbReference type="GO" id="GO:0005739">
    <property type="term" value="C:mitochondrion"/>
    <property type="evidence" value="ECO:0007669"/>
    <property type="project" value="TreeGrafter"/>
</dbReference>
<dbReference type="PANTHER" id="PTHR11266">
    <property type="entry name" value="PEROXISOMAL MEMBRANE PROTEIN 2, PXMP2 MPV17"/>
    <property type="match status" value="1"/>
</dbReference>
<dbReference type="GO" id="GO:0016020">
    <property type="term" value="C:membrane"/>
    <property type="evidence" value="ECO:0007669"/>
    <property type="project" value="UniProtKB-SubCell"/>
</dbReference>
<evidence type="ECO:0000313" key="9">
    <source>
        <dbReference type="Proteomes" id="UP000276776"/>
    </source>
</evidence>
<accession>A0A0N5CML6</accession>
<reference evidence="8 9" key="2">
    <citation type="submission" date="2018-11" db="EMBL/GenBank/DDBJ databases">
        <authorList>
            <consortium name="Pathogen Informatics"/>
        </authorList>
    </citation>
    <scope>NUCLEOTIDE SEQUENCE [LARGE SCALE GENOMIC DNA]</scope>
</reference>
<proteinExistence type="inferred from homology"/>
<keyword evidence="4 7" id="KW-1133">Transmembrane helix</keyword>
<evidence type="ECO:0000256" key="7">
    <source>
        <dbReference type="RuleBase" id="RU363053"/>
    </source>
</evidence>
<dbReference type="GO" id="GO:1901858">
    <property type="term" value="P:regulation of mitochondrial DNA metabolic process"/>
    <property type="evidence" value="ECO:0007669"/>
    <property type="project" value="TreeGrafter"/>
</dbReference>
<organism evidence="10">
    <name type="scientific">Thelazia callipaeda</name>
    <name type="common">Oriental eyeworm</name>
    <name type="synonym">Parasitic nematode</name>
    <dbReference type="NCBI Taxonomy" id="103827"/>
    <lineage>
        <taxon>Eukaryota</taxon>
        <taxon>Metazoa</taxon>
        <taxon>Ecdysozoa</taxon>
        <taxon>Nematoda</taxon>
        <taxon>Chromadorea</taxon>
        <taxon>Rhabditida</taxon>
        <taxon>Spirurina</taxon>
        <taxon>Spiruromorpha</taxon>
        <taxon>Thelazioidea</taxon>
        <taxon>Thelaziidae</taxon>
        <taxon>Thelazia</taxon>
    </lineage>
</organism>
<feature type="transmembrane region" description="Helical" evidence="7">
    <location>
        <begin position="45"/>
        <end position="64"/>
    </location>
</feature>
<keyword evidence="9" id="KW-1185">Reference proteome</keyword>
<evidence type="ECO:0000256" key="4">
    <source>
        <dbReference type="ARBA" id="ARBA00022989"/>
    </source>
</evidence>
<evidence type="ECO:0000256" key="6">
    <source>
        <dbReference type="ARBA" id="ARBA00049743"/>
    </source>
</evidence>
<comment type="subcellular location">
    <subcellularLocation>
        <location evidence="1">Membrane</location>
        <topology evidence="1">Multi-pass membrane protein</topology>
    </subcellularLocation>
</comment>
<sequence length="172" mass="20184">MGKICTYWCYYYAGALAATADVLTQNVVEKRWHKGEYSGIRTVRFATLILFWIAPITYRWFLLLEKLKGKPNLLPLKRMIIDQSMAAPTFTFTFITNLHLLERKPFHEALGIAKKEIIPVMKTNYRVWPAVQLVNFYLLPLRYRLVFVQFVGLFWNMYLSYATQAESQGKSK</sequence>
<comment type="similarity">
    <text evidence="2 7">Belongs to the peroxisomal membrane protein PXMP2/4 family.</text>
</comment>
<dbReference type="Proteomes" id="UP000276776">
    <property type="component" value="Unassembled WGS sequence"/>
</dbReference>
<dbReference type="Pfam" id="PF04117">
    <property type="entry name" value="Mpv17_PMP22"/>
    <property type="match status" value="1"/>
</dbReference>
<feature type="transmembrane region" description="Helical" evidence="7">
    <location>
        <begin position="143"/>
        <end position="162"/>
    </location>
</feature>
<dbReference type="EMBL" id="UYYF01000175">
    <property type="protein sequence ID" value="VDM96819.1"/>
    <property type="molecule type" value="Genomic_DNA"/>
</dbReference>
<reference evidence="10" key="1">
    <citation type="submission" date="2017-02" db="UniProtKB">
        <authorList>
            <consortium name="WormBaseParasite"/>
        </authorList>
    </citation>
    <scope>IDENTIFICATION</scope>
</reference>
<dbReference type="AlphaFoldDB" id="A0A0N5CML6"/>
<dbReference type="OMA" id="SSCAYVW"/>
<evidence type="ECO:0000256" key="1">
    <source>
        <dbReference type="ARBA" id="ARBA00004141"/>
    </source>
</evidence>
<evidence type="ECO:0000313" key="8">
    <source>
        <dbReference type="EMBL" id="VDM96819.1"/>
    </source>
</evidence>
<keyword evidence="5 7" id="KW-0472">Membrane</keyword>
<dbReference type="WBParaSite" id="TCLT_0000140001-mRNA-1">
    <property type="protein sequence ID" value="TCLT_0000140001-mRNA-1"/>
    <property type="gene ID" value="TCLT_0000140001"/>
</dbReference>
<name>A0A0N5CML6_THECL</name>
<dbReference type="OrthoDB" id="430207at2759"/>
<dbReference type="STRING" id="103827.A0A0N5CML6"/>
<evidence type="ECO:0000256" key="3">
    <source>
        <dbReference type="ARBA" id="ARBA00022692"/>
    </source>
</evidence>
<evidence type="ECO:0000256" key="5">
    <source>
        <dbReference type="ARBA" id="ARBA00023136"/>
    </source>
</evidence>
<protein>
    <recommendedName>
        <fullName evidence="6">Mitochondrial inner membrane protein Mpv17</fullName>
    </recommendedName>
</protein>
<gene>
    <name evidence="8" type="ORF">TCLT_LOCUS1401</name>
</gene>
<evidence type="ECO:0000313" key="10">
    <source>
        <dbReference type="WBParaSite" id="TCLT_0000140001-mRNA-1"/>
    </source>
</evidence>
<evidence type="ECO:0000256" key="2">
    <source>
        <dbReference type="ARBA" id="ARBA00006824"/>
    </source>
</evidence>
<dbReference type="PANTHER" id="PTHR11266:SF17">
    <property type="entry name" value="PROTEIN MPV17"/>
    <property type="match status" value="1"/>
</dbReference>
<dbReference type="InterPro" id="IPR007248">
    <property type="entry name" value="Mpv17_PMP22"/>
</dbReference>